<keyword evidence="9" id="KW-1185">Reference proteome</keyword>
<dbReference type="AlphaFoldDB" id="C0QB39"/>
<dbReference type="SUPFAM" id="SSF56349">
    <property type="entry name" value="DNA breaking-rejoining enzymes"/>
    <property type="match status" value="1"/>
</dbReference>
<evidence type="ECO:0000256" key="2">
    <source>
        <dbReference type="ARBA" id="ARBA00022908"/>
    </source>
</evidence>
<dbReference type="PANTHER" id="PTHR30349">
    <property type="entry name" value="PHAGE INTEGRASE-RELATED"/>
    <property type="match status" value="1"/>
</dbReference>
<feature type="domain" description="Core-binding (CB)" evidence="7">
    <location>
        <begin position="80"/>
        <end position="166"/>
    </location>
</feature>
<dbReference type="InterPro" id="IPR011010">
    <property type="entry name" value="DNA_brk_join_enz"/>
</dbReference>
<reference evidence="8 9" key="1">
    <citation type="journal article" date="2009" name="Environ. Microbiol.">
        <title>Genome sequence of Desulfobacterium autotrophicum HRM2, a marine sulfate reducer oxidizing organic carbon completely to carbon dioxide.</title>
        <authorList>
            <person name="Strittmatter A.W."/>
            <person name="Liesegang H."/>
            <person name="Rabus R."/>
            <person name="Decker I."/>
            <person name="Amann J."/>
            <person name="Andres S."/>
            <person name="Henne A."/>
            <person name="Fricke W.F."/>
            <person name="Martinez-Arias R."/>
            <person name="Bartels D."/>
            <person name="Goesmann A."/>
            <person name="Krause L."/>
            <person name="Puehler A."/>
            <person name="Klenk H.P."/>
            <person name="Richter M."/>
            <person name="Schuler M."/>
            <person name="Gloeckner F.O."/>
            <person name="Meyerdierks A."/>
            <person name="Gottschalk G."/>
            <person name="Amann R."/>
        </authorList>
    </citation>
    <scope>NUCLEOTIDE SEQUENCE [LARGE SCALE GENOMIC DNA]</scope>
    <source>
        <strain evidence="9">ATCC 43914 / DSM 3382 / HRM2</strain>
    </source>
</reference>
<dbReference type="InterPro" id="IPR002104">
    <property type="entry name" value="Integrase_catalytic"/>
</dbReference>
<evidence type="ECO:0000256" key="4">
    <source>
        <dbReference type="ARBA" id="ARBA00023172"/>
    </source>
</evidence>
<proteinExistence type="inferred from homology"/>
<evidence type="ECO:0000256" key="3">
    <source>
        <dbReference type="ARBA" id="ARBA00023125"/>
    </source>
</evidence>
<keyword evidence="2" id="KW-0229">DNA integration</keyword>
<name>C0QB39_DESAH</name>
<dbReference type="HOGENOM" id="CLU_027562_17_7_7"/>
<dbReference type="Gene3D" id="1.10.443.10">
    <property type="entry name" value="Intergrase catalytic core"/>
    <property type="match status" value="1"/>
</dbReference>
<dbReference type="PROSITE" id="PS51900">
    <property type="entry name" value="CB"/>
    <property type="match status" value="1"/>
</dbReference>
<evidence type="ECO:0000256" key="1">
    <source>
        <dbReference type="ARBA" id="ARBA00008857"/>
    </source>
</evidence>
<evidence type="ECO:0000259" key="6">
    <source>
        <dbReference type="PROSITE" id="PS51898"/>
    </source>
</evidence>
<sequence length="384" mass="44016">MAINIRCQKCKTDCKLGSKKCSSCGSPFPKNKKYRVIVRANGKRIIRTVNNLELARDIEGKLQGDIVRGEFDIEKPKSAITLQEVWEKYLPWVKVNKKTWLNDQYHYNHHLKPVFADNPLDTISPFDIEKFMVTMKKGKSKRGKPYAAATIKHQVVLLTRLYSVAEQWGLYSGDNPCKKVKKPKLNNQVTEFLTDDELNSLLDVLEKWHNKMSAGFILFCLHTGLRRGELFKLTWENVDLTRQSMVLKDPKGKLDQTLPLSDKAVEVLNSLPKDYKTQWIFYGKDGKQRTDFKGPWDRIKVAAGLPKDFRLHGLRHHFASALVSAGVDLYTVQKLLCHKDAAMTQRYAHLADKTLRDAVNLSDSLLEKKEVAQVVNMEAFKNAK</sequence>
<feature type="domain" description="Tyr recombinase" evidence="6">
    <location>
        <begin position="188"/>
        <end position="360"/>
    </location>
</feature>
<dbReference type="PANTHER" id="PTHR30349:SF64">
    <property type="entry name" value="PROPHAGE INTEGRASE INTD-RELATED"/>
    <property type="match status" value="1"/>
</dbReference>
<accession>C0QB39</accession>
<organism evidence="8 9">
    <name type="scientific">Desulforapulum autotrophicum (strain ATCC 43914 / DSM 3382 / VKM B-1955 / HRM2)</name>
    <name type="common">Desulfobacterium autotrophicum</name>
    <dbReference type="NCBI Taxonomy" id="177437"/>
    <lineage>
        <taxon>Bacteria</taxon>
        <taxon>Pseudomonadati</taxon>
        <taxon>Thermodesulfobacteriota</taxon>
        <taxon>Desulfobacteria</taxon>
        <taxon>Desulfobacterales</taxon>
        <taxon>Desulfobacteraceae</taxon>
        <taxon>Desulforapulum</taxon>
    </lineage>
</organism>
<evidence type="ECO:0000313" key="9">
    <source>
        <dbReference type="Proteomes" id="UP000000442"/>
    </source>
</evidence>
<dbReference type="Pfam" id="PF14659">
    <property type="entry name" value="Phage_int_SAM_3"/>
    <property type="match status" value="1"/>
</dbReference>
<dbReference type="Pfam" id="PF00589">
    <property type="entry name" value="Phage_integrase"/>
    <property type="match status" value="1"/>
</dbReference>
<dbReference type="CDD" id="cd00796">
    <property type="entry name" value="INT_Rci_Hp1_C"/>
    <property type="match status" value="1"/>
</dbReference>
<dbReference type="InterPro" id="IPR013762">
    <property type="entry name" value="Integrase-like_cat_sf"/>
</dbReference>
<dbReference type="InterPro" id="IPR010998">
    <property type="entry name" value="Integrase_recombinase_N"/>
</dbReference>
<dbReference type="RefSeq" id="WP_015903625.1">
    <property type="nucleotide sequence ID" value="NC_012108.1"/>
</dbReference>
<dbReference type="Proteomes" id="UP000000442">
    <property type="component" value="Chromosome"/>
</dbReference>
<dbReference type="Gene3D" id="1.10.150.130">
    <property type="match status" value="1"/>
</dbReference>
<evidence type="ECO:0000259" key="7">
    <source>
        <dbReference type="PROSITE" id="PS51900"/>
    </source>
</evidence>
<comment type="similarity">
    <text evidence="1">Belongs to the 'phage' integrase family.</text>
</comment>
<evidence type="ECO:0000313" key="8">
    <source>
        <dbReference type="EMBL" id="ACN14838.1"/>
    </source>
</evidence>
<evidence type="ECO:0000256" key="5">
    <source>
        <dbReference type="PROSITE-ProRule" id="PRU01248"/>
    </source>
</evidence>
<dbReference type="eggNOG" id="COG4974">
    <property type="taxonomic scope" value="Bacteria"/>
</dbReference>
<dbReference type="GO" id="GO:0015074">
    <property type="term" value="P:DNA integration"/>
    <property type="evidence" value="ECO:0007669"/>
    <property type="project" value="UniProtKB-KW"/>
</dbReference>
<dbReference type="InterPro" id="IPR044068">
    <property type="entry name" value="CB"/>
</dbReference>
<dbReference type="PROSITE" id="PS51898">
    <property type="entry name" value="TYR_RECOMBINASE"/>
    <property type="match status" value="1"/>
</dbReference>
<gene>
    <name evidence="8" type="ordered locus">HRM2_17320</name>
</gene>
<dbReference type="GO" id="GO:0006310">
    <property type="term" value="P:DNA recombination"/>
    <property type="evidence" value="ECO:0007669"/>
    <property type="project" value="UniProtKB-KW"/>
</dbReference>
<dbReference type="STRING" id="177437.HRM2_17320"/>
<dbReference type="OrthoDB" id="9789256at2"/>
<dbReference type="InterPro" id="IPR050090">
    <property type="entry name" value="Tyrosine_recombinase_XerCD"/>
</dbReference>
<dbReference type="EMBL" id="CP001087">
    <property type="protein sequence ID" value="ACN14838.1"/>
    <property type="molecule type" value="Genomic_DNA"/>
</dbReference>
<keyword evidence="4" id="KW-0233">DNA recombination</keyword>
<dbReference type="KEGG" id="dat:HRM2_17320"/>
<protein>
    <submittedName>
        <fullName evidence="8">Tyrosine recombinase XerD</fullName>
    </submittedName>
</protein>
<keyword evidence="3 5" id="KW-0238">DNA-binding</keyword>
<dbReference type="InterPro" id="IPR004107">
    <property type="entry name" value="Integrase_SAM-like_N"/>
</dbReference>
<dbReference type="GO" id="GO:0003677">
    <property type="term" value="F:DNA binding"/>
    <property type="evidence" value="ECO:0007669"/>
    <property type="project" value="UniProtKB-UniRule"/>
</dbReference>